<organism evidence="1 2">
    <name type="scientific">Streptomyces albireticuli</name>
    <dbReference type="NCBI Taxonomy" id="1940"/>
    <lineage>
        <taxon>Bacteria</taxon>
        <taxon>Bacillati</taxon>
        <taxon>Actinomycetota</taxon>
        <taxon>Actinomycetes</taxon>
        <taxon>Kitasatosporales</taxon>
        <taxon>Streptomycetaceae</taxon>
        <taxon>Streptomyces</taxon>
    </lineage>
</organism>
<gene>
    <name evidence="1" type="ORF">CK936_21760</name>
</gene>
<dbReference type="RefSeq" id="WP_095582629.1">
    <property type="nucleotide sequence ID" value="NZ_JAJQQQ010000020.1"/>
</dbReference>
<dbReference type="AlphaFoldDB" id="A0A2A2D3A9"/>
<comment type="caution">
    <text evidence="1">The sequence shown here is derived from an EMBL/GenBank/DDBJ whole genome shotgun (WGS) entry which is preliminary data.</text>
</comment>
<reference evidence="1 2" key="1">
    <citation type="submission" date="2017-08" db="EMBL/GenBank/DDBJ databases">
        <title>Genome sequence of Streptomyces albireticuli NRRL B-1670.</title>
        <authorList>
            <person name="Graham D.E."/>
            <person name="Mahan K.M."/>
            <person name="Klingeman D.M."/>
            <person name="Hettich R.L."/>
            <person name="Parry R.J."/>
            <person name="Spain J.C."/>
        </authorList>
    </citation>
    <scope>NUCLEOTIDE SEQUENCE [LARGE SCALE GENOMIC DNA]</scope>
    <source>
        <strain evidence="1 2">NRRL B-1670</strain>
    </source>
</reference>
<evidence type="ECO:0000313" key="2">
    <source>
        <dbReference type="Proteomes" id="UP000218944"/>
    </source>
</evidence>
<name>A0A2A2D3A9_9ACTN</name>
<dbReference type="EMBL" id="NSJV01000413">
    <property type="protein sequence ID" value="PAU46923.1"/>
    <property type="molecule type" value="Genomic_DNA"/>
</dbReference>
<protein>
    <submittedName>
        <fullName evidence="1">Uncharacterized protein</fullName>
    </submittedName>
</protein>
<keyword evidence="2" id="KW-1185">Reference proteome</keyword>
<proteinExistence type="predicted"/>
<dbReference type="Proteomes" id="UP000218944">
    <property type="component" value="Unassembled WGS sequence"/>
</dbReference>
<evidence type="ECO:0000313" key="1">
    <source>
        <dbReference type="EMBL" id="PAU46923.1"/>
    </source>
</evidence>
<sequence length="153" mass="17531">MPDRLPMEEACAFLRTELKTVTPATSVPTLEAAWGAFLRFGRQRFATPPLPDADGLLFQYGTHAFSGPPMFIMDFARQFAVIDDEGEHDHFTQIHCELRYESDVALDDLGSLTTWFFHDTGQDIDLWAESVERHLEPLLDRRPSAVEQYQERV</sequence>
<accession>A0A2A2D3A9</accession>